<evidence type="ECO:0000256" key="1">
    <source>
        <dbReference type="ARBA" id="ARBA00004141"/>
    </source>
</evidence>
<name>A0AAV7KAW5_9METZ</name>
<feature type="transmembrane region" description="Helical" evidence="6">
    <location>
        <begin position="12"/>
        <end position="35"/>
    </location>
</feature>
<keyword evidence="4 6" id="KW-1133">Transmembrane helix</keyword>
<comment type="subcellular location">
    <subcellularLocation>
        <location evidence="1 6">Membrane</location>
        <topology evidence="1 6">Multi-pass membrane protein</topology>
    </subcellularLocation>
</comment>
<comment type="caution">
    <text evidence="6">Lacks conserved residue(s) required for the propagation of feature annotation.</text>
</comment>
<proteinExistence type="inferred from homology"/>
<comment type="similarity">
    <text evidence="2 6">Belongs to the anoctamin family.</text>
</comment>
<evidence type="ECO:0000256" key="2">
    <source>
        <dbReference type="ARBA" id="ARBA00009671"/>
    </source>
</evidence>
<dbReference type="EMBL" id="JAKMXF010000110">
    <property type="protein sequence ID" value="KAI6658055.1"/>
    <property type="molecule type" value="Genomic_DNA"/>
</dbReference>
<evidence type="ECO:0000256" key="5">
    <source>
        <dbReference type="ARBA" id="ARBA00023136"/>
    </source>
</evidence>
<reference evidence="8 9" key="1">
    <citation type="journal article" date="2023" name="BMC Biol.">
        <title>The compact genome of the sponge Oopsacas minuta (Hexactinellida) is lacking key metazoan core genes.</title>
        <authorList>
            <person name="Santini S."/>
            <person name="Schenkelaars Q."/>
            <person name="Jourda C."/>
            <person name="Duchesne M."/>
            <person name="Belahbib H."/>
            <person name="Rocher C."/>
            <person name="Selva M."/>
            <person name="Riesgo A."/>
            <person name="Vervoort M."/>
            <person name="Leys S.P."/>
            <person name="Kodjabachian L."/>
            <person name="Le Bivic A."/>
            <person name="Borchiellini C."/>
            <person name="Claverie J.M."/>
            <person name="Renard E."/>
        </authorList>
    </citation>
    <scope>NUCLEOTIDE SEQUENCE [LARGE SCALE GENOMIC DNA]</scope>
    <source>
        <strain evidence="8">SPO-2</strain>
    </source>
</reference>
<keyword evidence="3 6" id="KW-0812">Transmembrane</keyword>
<dbReference type="InterPro" id="IPR049452">
    <property type="entry name" value="Anoctamin_TM"/>
</dbReference>
<keyword evidence="5 6" id="KW-0472">Membrane</keyword>
<comment type="caution">
    <text evidence="8">The sequence shown here is derived from an EMBL/GenBank/DDBJ whole genome shotgun (WGS) entry which is preliminary data.</text>
</comment>
<organism evidence="8 9">
    <name type="scientific">Oopsacas minuta</name>
    <dbReference type="NCBI Taxonomy" id="111878"/>
    <lineage>
        <taxon>Eukaryota</taxon>
        <taxon>Metazoa</taxon>
        <taxon>Porifera</taxon>
        <taxon>Hexactinellida</taxon>
        <taxon>Hexasterophora</taxon>
        <taxon>Lyssacinosida</taxon>
        <taxon>Leucopsacidae</taxon>
        <taxon>Oopsacas</taxon>
    </lineage>
</organism>
<dbReference type="PANTHER" id="PTHR12308">
    <property type="entry name" value="ANOCTAMIN"/>
    <property type="match status" value="1"/>
</dbReference>
<accession>A0AAV7KAW5</accession>
<sequence>MMGVSSLYTRWLFYASVVGLLVFIYGLLTIFIPILNPAKADICGADPVEFYMCPLCEHRCDFWFLSSSCLSSWFYKLFDNEATILFSIFTAFWAILFLEAWKRNVATLKYDWDLSSLDEEEHTRPEYENKLRNRYESCNMNWYKKLIQKVNPITDEGEFFQPSGELFVKVMGSFVTLITLVIIALGLVIGVIAYKVCFIIFSVYSSSLFYHLSILSLLPLPPVYLMP</sequence>
<evidence type="ECO:0000259" key="7">
    <source>
        <dbReference type="Pfam" id="PF04547"/>
    </source>
</evidence>
<evidence type="ECO:0000256" key="6">
    <source>
        <dbReference type="RuleBase" id="RU280814"/>
    </source>
</evidence>
<dbReference type="GO" id="GO:0005886">
    <property type="term" value="C:plasma membrane"/>
    <property type="evidence" value="ECO:0007669"/>
    <property type="project" value="TreeGrafter"/>
</dbReference>
<evidence type="ECO:0000256" key="3">
    <source>
        <dbReference type="ARBA" id="ARBA00022692"/>
    </source>
</evidence>
<dbReference type="Pfam" id="PF04547">
    <property type="entry name" value="Anoctamin"/>
    <property type="match status" value="1"/>
</dbReference>
<dbReference type="InterPro" id="IPR007632">
    <property type="entry name" value="Anoctamin"/>
</dbReference>
<dbReference type="AlphaFoldDB" id="A0AAV7KAW5"/>
<evidence type="ECO:0000256" key="4">
    <source>
        <dbReference type="ARBA" id="ARBA00022989"/>
    </source>
</evidence>
<feature type="transmembrane region" description="Helical" evidence="6">
    <location>
        <begin position="82"/>
        <end position="101"/>
    </location>
</feature>
<protein>
    <recommendedName>
        <fullName evidence="6">Anoctamin</fullName>
    </recommendedName>
</protein>
<gene>
    <name evidence="8" type="ORF">LOD99_15768</name>
</gene>
<feature type="domain" description="Anoctamin transmembrane" evidence="7">
    <location>
        <begin position="7"/>
        <end position="207"/>
    </location>
</feature>
<feature type="transmembrane region" description="Helical" evidence="6">
    <location>
        <begin position="174"/>
        <end position="202"/>
    </location>
</feature>
<dbReference type="PANTHER" id="PTHR12308:SF84">
    <property type="entry name" value="ANOCTAMIN"/>
    <property type="match status" value="1"/>
</dbReference>
<keyword evidence="9" id="KW-1185">Reference proteome</keyword>
<evidence type="ECO:0000313" key="8">
    <source>
        <dbReference type="EMBL" id="KAI6658055.1"/>
    </source>
</evidence>
<dbReference type="GO" id="GO:0005254">
    <property type="term" value="F:chloride channel activity"/>
    <property type="evidence" value="ECO:0007669"/>
    <property type="project" value="TreeGrafter"/>
</dbReference>
<dbReference type="Proteomes" id="UP001165289">
    <property type="component" value="Unassembled WGS sequence"/>
</dbReference>
<feature type="transmembrane region" description="Helical" evidence="6">
    <location>
        <begin position="208"/>
        <end position="226"/>
    </location>
</feature>
<evidence type="ECO:0000313" key="9">
    <source>
        <dbReference type="Proteomes" id="UP001165289"/>
    </source>
</evidence>